<comment type="cofactor">
    <cofactor evidence="7">
        <name>Mg(2+)</name>
        <dbReference type="ChEBI" id="CHEBI:18420"/>
    </cofactor>
</comment>
<dbReference type="Proteomes" id="UP000308707">
    <property type="component" value="Unassembled WGS sequence"/>
</dbReference>
<dbReference type="AlphaFoldDB" id="A0A4U5JU34"/>
<reference evidence="9 10" key="1">
    <citation type="submission" date="2019-04" db="EMBL/GenBank/DDBJ databases">
        <title>Reference strain of H23.</title>
        <authorList>
            <person name="Luo X."/>
        </authorList>
    </citation>
    <scope>NUCLEOTIDE SEQUENCE [LARGE SCALE GENOMIC DNA]</scope>
    <source>
        <strain evidence="9 10">H23</strain>
    </source>
</reference>
<keyword evidence="4 8" id="KW-0812">Transmembrane</keyword>
<feature type="transmembrane region" description="Helical" evidence="8">
    <location>
        <begin position="269"/>
        <end position="288"/>
    </location>
</feature>
<evidence type="ECO:0000256" key="7">
    <source>
        <dbReference type="PIRSR" id="PIRSR600715-1"/>
    </source>
</evidence>
<feature type="transmembrane region" description="Helical" evidence="8">
    <location>
        <begin position="171"/>
        <end position="188"/>
    </location>
</feature>
<evidence type="ECO:0000256" key="4">
    <source>
        <dbReference type="ARBA" id="ARBA00022692"/>
    </source>
</evidence>
<accession>A0A4U5JU34</accession>
<dbReference type="OrthoDB" id="9783652at2"/>
<comment type="subcellular location">
    <subcellularLocation>
        <location evidence="1">Cell membrane</location>
        <topology evidence="1">Multi-pass membrane protein</topology>
    </subcellularLocation>
</comment>
<feature type="transmembrane region" description="Helical" evidence="8">
    <location>
        <begin position="72"/>
        <end position="90"/>
    </location>
</feature>
<dbReference type="GO" id="GO:0044038">
    <property type="term" value="P:cell wall macromolecule biosynthetic process"/>
    <property type="evidence" value="ECO:0007669"/>
    <property type="project" value="TreeGrafter"/>
</dbReference>
<dbReference type="RefSeq" id="WP_137265551.1">
    <property type="nucleotide sequence ID" value="NZ_SZUA01000001.1"/>
</dbReference>
<keyword evidence="10" id="KW-1185">Reference proteome</keyword>
<keyword evidence="6 8" id="KW-0472">Membrane</keyword>
<dbReference type="GO" id="GO:0071555">
    <property type="term" value="P:cell wall organization"/>
    <property type="evidence" value="ECO:0007669"/>
    <property type="project" value="TreeGrafter"/>
</dbReference>
<keyword evidence="3" id="KW-0808">Transferase</keyword>
<evidence type="ECO:0000256" key="5">
    <source>
        <dbReference type="ARBA" id="ARBA00022989"/>
    </source>
</evidence>
<name>A0A4U5JU34_9GAMM</name>
<evidence type="ECO:0000256" key="8">
    <source>
        <dbReference type="SAM" id="Phobius"/>
    </source>
</evidence>
<dbReference type="Pfam" id="PF00953">
    <property type="entry name" value="Glycos_transf_4"/>
    <property type="match status" value="1"/>
</dbReference>
<feature type="binding site" evidence="7">
    <location>
        <position position="141"/>
    </location>
    <ligand>
        <name>Mg(2+)</name>
        <dbReference type="ChEBI" id="CHEBI:18420"/>
    </ligand>
</feature>
<gene>
    <name evidence="9" type="ORF">FCE95_03270</name>
</gene>
<feature type="binding site" evidence="7">
    <location>
        <position position="197"/>
    </location>
    <ligand>
        <name>Mg(2+)</name>
        <dbReference type="ChEBI" id="CHEBI:18420"/>
    </ligand>
</feature>
<feature type="transmembrane region" description="Helical" evidence="8">
    <location>
        <begin position="294"/>
        <end position="312"/>
    </location>
</feature>
<evidence type="ECO:0000256" key="3">
    <source>
        <dbReference type="ARBA" id="ARBA00022679"/>
    </source>
</evidence>
<feature type="transmembrane region" description="Helical" evidence="8">
    <location>
        <begin position="149"/>
        <end position="165"/>
    </location>
</feature>
<evidence type="ECO:0000256" key="1">
    <source>
        <dbReference type="ARBA" id="ARBA00004651"/>
    </source>
</evidence>
<proteinExistence type="predicted"/>
<sequence length="333" mass="35101">MPVAAWLALHFGIGALGTWIARRYALRARLIDQPGERRSHTAATPRGGGAAIVAAMLVAVAVEIAADLQGAVLPAAFAVGLMLVAGIGAIDDHRPLSPWLRLGVHAVAAALLAGGFWAAYGDPWLTLGALALAIGLTNVWNFMDGIDGLAASQAALFAAAAAAWLQGPAQWLALALCAACCGFLPFNFPRARIFLGDVGSGALGYAVAALCLAVAAEARPGWALSLLPLAAFLVDAALTLVRRMLRGDRWWTPHVTHAYQIGARKGGHVPVTLMYGLWTAIGIALWWSFRAENAVFITMVLLAWYTLSGLVWRGLRREDRLTAVGGGISKDKE</sequence>
<evidence type="ECO:0000313" key="10">
    <source>
        <dbReference type="Proteomes" id="UP000308707"/>
    </source>
</evidence>
<keyword evidence="7" id="KW-0479">Metal-binding</keyword>
<feature type="transmembrane region" description="Helical" evidence="8">
    <location>
        <begin position="124"/>
        <end position="142"/>
    </location>
</feature>
<dbReference type="GO" id="GO:0046872">
    <property type="term" value="F:metal ion binding"/>
    <property type="evidence" value="ECO:0007669"/>
    <property type="project" value="UniProtKB-KW"/>
</dbReference>
<comment type="caution">
    <text evidence="9">The sequence shown here is derived from an EMBL/GenBank/DDBJ whole genome shotgun (WGS) entry which is preliminary data.</text>
</comment>
<dbReference type="GO" id="GO:0016780">
    <property type="term" value="F:phosphotransferase activity, for other substituted phosphate groups"/>
    <property type="evidence" value="ECO:0007669"/>
    <property type="project" value="InterPro"/>
</dbReference>
<dbReference type="GO" id="GO:0005886">
    <property type="term" value="C:plasma membrane"/>
    <property type="evidence" value="ECO:0007669"/>
    <property type="project" value="UniProtKB-SubCell"/>
</dbReference>
<feature type="transmembrane region" description="Helical" evidence="8">
    <location>
        <begin position="195"/>
        <end position="216"/>
    </location>
</feature>
<dbReference type="PANTHER" id="PTHR22926">
    <property type="entry name" value="PHOSPHO-N-ACETYLMURAMOYL-PENTAPEPTIDE-TRANSFERASE"/>
    <property type="match status" value="1"/>
</dbReference>
<dbReference type="EMBL" id="SZUA01000001">
    <property type="protein sequence ID" value="TKR33342.1"/>
    <property type="molecule type" value="Genomic_DNA"/>
</dbReference>
<keyword evidence="2" id="KW-1003">Cell membrane</keyword>
<dbReference type="GO" id="GO:0009103">
    <property type="term" value="P:lipopolysaccharide biosynthetic process"/>
    <property type="evidence" value="ECO:0007669"/>
    <property type="project" value="TreeGrafter"/>
</dbReference>
<keyword evidence="7" id="KW-0460">Magnesium</keyword>
<evidence type="ECO:0000256" key="6">
    <source>
        <dbReference type="ARBA" id="ARBA00023136"/>
    </source>
</evidence>
<evidence type="ECO:0008006" key="11">
    <source>
        <dbReference type="Google" id="ProtNLM"/>
    </source>
</evidence>
<evidence type="ECO:0000256" key="2">
    <source>
        <dbReference type="ARBA" id="ARBA00022475"/>
    </source>
</evidence>
<organism evidence="9 10">
    <name type="scientific">Luteimonas gilva</name>
    <dbReference type="NCBI Taxonomy" id="2572684"/>
    <lineage>
        <taxon>Bacteria</taxon>
        <taxon>Pseudomonadati</taxon>
        <taxon>Pseudomonadota</taxon>
        <taxon>Gammaproteobacteria</taxon>
        <taxon>Lysobacterales</taxon>
        <taxon>Lysobacteraceae</taxon>
        <taxon>Luteimonas</taxon>
    </lineage>
</organism>
<protein>
    <recommendedName>
        <fullName evidence="11">Glycosyltransferase family 4 protein</fullName>
    </recommendedName>
</protein>
<feature type="transmembrane region" description="Helical" evidence="8">
    <location>
        <begin position="47"/>
        <end position="66"/>
    </location>
</feature>
<evidence type="ECO:0000313" key="9">
    <source>
        <dbReference type="EMBL" id="TKR33342.1"/>
    </source>
</evidence>
<dbReference type="InterPro" id="IPR000715">
    <property type="entry name" value="Glycosyl_transferase_4"/>
</dbReference>
<feature type="transmembrane region" description="Helical" evidence="8">
    <location>
        <begin position="222"/>
        <end position="241"/>
    </location>
</feature>
<keyword evidence="5 8" id="KW-1133">Transmembrane helix</keyword>
<dbReference type="PANTHER" id="PTHR22926:SF3">
    <property type="entry name" value="UNDECAPRENYL-PHOSPHATE ALPHA-N-ACETYLGLUCOSAMINYL 1-PHOSPHATE TRANSFERASE"/>
    <property type="match status" value="1"/>
</dbReference>
<feature type="transmembrane region" description="Helical" evidence="8">
    <location>
        <begin position="6"/>
        <end position="26"/>
    </location>
</feature>
<feature type="transmembrane region" description="Helical" evidence="8">
    <location>
        <begin position="102"/>
        <end position="118"/>
    </location>
</feature>